<gene>
    <name evidence="1" type="ORF">CQA54_02205</name>
</gene>
<sequence length="113" mass="13738">MNEKMYEILTKKQGGVTFVVDREYDFIESTNYSRIKSVVDEKYCFLDKINQETMMCDDEYLVYYRKIFVYQNPDFWIMGDEGSGFGIKWHNSLRCSNEQKFTFKDNKWQQIKK</sequence>
<proteinExistence type="predicted"/>
<dbReference type="Proteomes" id="UP000256514">
    <property type="component" value="Unassembled WGS sequence"/>
</dbReference>
<keyword evidence="2" id="KW-1185">Reference proteome</keyword>
<protein>
    <submittedName>
        <fullName evidence="1">Uncharacterized protein</fullName>
    </submittedName>
</protein>
<dbReference type="RefSeq" id="WP_115570588.1">
    <property type="nucleotide sequence ID" value="NZ_NXLT01000002.1"/>
</dbReference>
<organism evidence="1 2">
    <name type="scientific">Helicobacter equorum</name>
    <dbReference type="NCBI Taxonomy" id="361872"/>
    <lineage>
        <taxon>Bacteria</taxon>
        <taxon>Pseudomonadati</taxon>
        <taxon>Campylobacterota</taxon>
        <taxon>Epsilonproteobacteria</taxon>
        <taxon>Campylobacterales</taxon>
        <taxon>Helicobacteraceae</taxon>
        <taxon>Helicobacter</taxon>
    </lineage>
</organism>
<accession>A0A3D8IRC2</accession>
<comment type="caution">
    <text evidence="1">The sequence shown here is derived from an EMBL/GenBank/DDBJ whole genome shotgun (WGS) entry which is preliminary data.</text>
</comment>
<dbReference type="OrthoDB" id="5326079at2"/>
<evidence type="ECO:0000313" key="1">
    <source>
        <dbReference type="EMBL" id="RDU67762.1"/>
    </source>
</evidence>
<name>A0A3D8IRC2_9HELI</name>
<dbReference type="EMBL" id="NXLT01000002">
    <property type="protein sequence ID" value="RDU67762.1"/>
    <property type="molecule type" value="Genomic_DNA"/>
</dbReference>
<dbReference type="AlphaFoldDB" id="A0A3D8IRC2"/>
<evidence type="ECO:0000313" key="2">
    <source>
        <dbReference type="Proteomes" id="UP000256514"/>
    </source>
</evidence>
<reference evidence="1 2" key="1">
    <citation type="submission" date="2018-04" db="EMBL/GenBank/DDBJ databases">
        <title>Novel Campyloabacter and Helicobacter Species and Strains.</title>
        <authorList>
            <person name="Mannion A.J."/>
            <person name="Shen Z."/>
            <person name="Fox J.G."/>
        </authorList>
    </citation>
    <scope>NUCLEOTIDE SEQUENCE [LARGE SCALE GENOMIC DNA]</scope>
    <source>
        <strain evidence="1 2">MIT 12-6600</strain>
    </source>
</reference>